<evidence type="ECO:0000256" key="8">
    <source>
        <dbReference type="ARBA" id="ARBA00022840"/>
    </source>
</evidence>
<keyword evidence="21" id="KW-1185">Reference proteome</keyword>
<dbReference type="Pfam" id="PF00580">
    <property type="entry name" value="UvrD-helicase"/>
    <property type="match status" value="1"/>
</dbReference>
<dbReference type="Gene3D" id="3.40.50.300">
    <property type="entry name" value="P-loop containing nucleotide triphosphate hydrolases"/>
    <property type="match status" value="3"/>
</dbReference>
<keyword evidence="8 18" id="KW-0067">ATP-binding</keyword>
<dbReference type="GO" id="GO:0006260">
    <property type="term" value="P:DNA replication"/>
    <property type="evidence" value="ECO:0007669"/>
    <property type="project" value="UniProtKB-KW"/>
</dbReference>
<dbReference type="NCBIfam" id="TIGR00498">
    <property type="entry name" value="lexA"/>
    <property type="match status" value="1"/>
</dbReference>
<evidence type="ECO:0000256" key="1">
    <source>
        <dbReference type="ARBA" id="ARBA00022491"/>
    </source>
</evidence>
<dbReference type="Pfam" id="PF13588">
    <property type="entry name" value="HSDR_N_2"/>
    <property type="match status" value="1"/>
</dbReference>
<sequence>MKLNVEQRRLVELEPQGHLAVKGVAGSGKTSVAIRRLSFLKENYCFEPDDKILLVTFNKTLLHFINYHYDKLSEAGTYASLLATNEKNTTITNIDKLMFQSFRKRSNRRNARYQLAEPVQKRLQVMNQAIQQLMTAFPDVALLKPKYSRFLLDEISWIKACDIEALEAYQTIDRLGRSSGASGMPQKIIKNSSTREAIYRLMERYDQLLLDEDLIDFQTMNIMALKEVEETDTESYTHIIVDESQDLTKTQLLFLRAIHRDKPYGSFMFVADNTQSIYANSWLGKGRSYASIGYDMSGRTRTLSKNYRTTTEISKAAYGLIAHDEAIMSNVDFVKPALIDRHGHAPIYRLFKNHADHLAFLTDEITKLQNDYALKDICIVAKENRLLEDIEQHLTKADIPAHQLKVAAPDFDREAIKCLTMHSIKGLEFKVILLVHLDEGVLPNLKQVDQEDEATVATEERKLLYVGMTRANDLLYMTSVKKPSRFLREINVDHLRMLRDQKLHPYQTVPIPEYRLTDQVNDLNGKEEKVRQWLIKELVETYHYPDTLIALEYPVQQFSKRGYVDLAVSIYKENEKQPYFFVETKALGSGLEEAKAQLTSYLQADTQVRYGIVTDGLELLIFDKQGDYVTDIPPCQPQFLPQTEHQNVYHNFRNQKDYRYLADKDDARQVTVIDQASELVLDETLERVPVIGDVAAGVPIAATQHFEDSVYLPRGFIIRQAETFALTVKGDSMINIGIDKGDIVIVHRQQTADAGDVVIALIDGEATMKTYRPMGSDILLQSENYNYEPIIMHASDIEINGKVIGVLKNNVV</sequence>
<feature type="domain" description="UvrD-like helicase ATP-binding" evidence="19">
    <location>
        <begin position="2"/>
        <end position="310"/>
    </location>
</feature>
<dbReference type="GO" id="GO:0043138">
    <property type="term" value="F:3'-5' DNA helicase activity"/>
    <property type="evidence" value="ECO:0007669"/>
    <property type="project" value="UniProtKB-EC"/>
</dbReference>
<keyword evidence="13" id="KW-0413">Isomerase</keyword>
<evidence type="ECO:0000256" key="11">
    <source>
        <dbReference type="ARBA" id="ARBA00023163"/>
    </source>
</evidence>
<dbReference type="PROSITE" id="PS51198">
    <property type="entry name" value="UVRD_HELICASE_ATP_BIND"/>
    <property type="match status" value="1"/>
</dbReference>
<dbReference type="GO" id="GO:0004252">
    <property type="term" value="F:serine-type endopeptidase activity"/>
    <property type="evidence" value="ECO:0007669"/>
    <property type="project" value="InterPro"/>
</dbReference>
<gene>
    <name evidence="20" type="ORF">DES38_11319</name>
</gene>
<comment type="caution">
    <text evidence="20">The sequence shown here is derived from an EMBL/GenBank/DDBJ whole genome shotgun (WGS) entry which is preliminary data.</text>
</comment>
<keyword evidence="1" id="KW-0678">Repressor</keyword>
<keyword evidence="6 18" id="KW-0347">Helicase</keyword>
<protein>
    <recommendedName>
        <fullName evidence="16">DNA 3'-5' helicase</fullName>
        <ecNumber evidence="16">5.6.2.4</ecNumber>
    </recommendedName>
</protein>
<evidence type="ECO:0000313" key="20">
    <source>
        <dbReference type="EMBL" id="PXW88288.1"/>
    </source>
</evidence>
<organism evidence="20 21">
    <name type="scientific">Streptohalobacillus salinus</name>
    <dbReference type="NCBI Taxonomy" id="621096"/>
    <lineage>
        <taxon>Bacteria</taxon>
        <taxon>Bacillati</taxon>
        <taxon>Bacillota</taxon>
        <taxon>Bacilli</taxon>
        <taxon>Bacillales</taxon>
        <taxon>Bacillaceae</taxon>
        <taxon>Streptohalobacillus</taxon>
    </lineage>
</organism>
<dbReference type="InterPro" id="IPR006200">
    <property type="entry name" value="LexA"/>
</dbReference>
<dbReference type="GO" id="GO:0005524">
    <property type="term" value="F:ATP binding"/>
    <property type="evidence" value="ECO:0007669"/>
    <property type="project" value="UniProtKB-UniRule"/>
</dbReference>
<dbReference type="SUPFAM" id="SSF51306">
    <property type="entry name" value="LexA/Signal peptidase"/>
    <property type="match status" value="1"/>
</dbReference>
<dbReference type="PANTHER" id="PTHR11070:SF45">
    <property type="entry name" value="DNA 3'-5' HELICASE"/>
    <property type="match status" value="1"/>
</dbReference>
<dbReference type="InterPro" id="IPR027417">
    <property type="entry name" value="P-loop_NTPase"/>
</dbReference>
<keyword evidence="5 18" id="KW-0378">Hydrolase</keyword>
<dbReference type="EC" id="5.6.2.4" evidence="16"/>
<dbReference type="EMBL" id="QJJR01000013">
    <property type="protein sequence ID" value="PXW88288.1"/>
    <property type="molecule type" value="Genomic_DNA"/>
</dbReference>
<evidence type="ECO:0000256" key="9">
    <source>
        <dbReference type="ARBA" id="ARBA00023015"/>
    </source>
</evidence>
<evidence type="ECO:0000256" key="17">
    <source>
        <dbReference type="ARBA" id="ARBA00048988"/>
    </source>
</evidence>
<feature type="binding site" evidence="18">
    <location>
        <begin position="23"/>
        <end position="30"/>
    </location>
    <ligand>
        <name>ATP</name>
        <dbReference type="ChEBI" id="CHEBI:30616"/>
    </ligand>
</feature>
<dbReference type="RefSeq" id="WP_110251925.1">
    <property type="nucleotide sequence ID" value="NZ_QJJR01000013.1"/>
</dbReference>
<evidence type="ECO:0000256" key="14">
    <source>
        <dbReference type="ARBA" id="ARBA00023236"/>
    </source>
</evidence>
<dbReference type="OrthoDB" id="9787585at2"/>
<keyword evidence="14" id="KW-0742">SOS response</keyword>
<keyword evidence="2" id="KW-0235">DNA replication</keyword>
<comment type="catalytic activity">
    <reaction evidence="15">
        <text>Couples ATP hydrolysis with the unwinding of duplex DNA by translocating in the 3'-5' direction.</text>
        <dbReference type="EC" id="5.6.2.4"/>
    </reaction>
</comment>
<dbReference type="Pfam" id="PF00717">
    <property type="entry name" value="Peptidase_S24"/>
    <property type="match status" value="1"/>
</dbReference>
<evidence type="ECO:0000259" key="19">
    <source>
        <dbReference type="PROSITE" id="PS51198"/>
    </source>
</evidence>
<comment type="catalytic activity">
    <reaction evidence="17">
        <text>ATP + H2O = ADP + phosphate + H(+)</text>
        <dbReference type="Rhea" id="RHEA:13065"/>
        <dbReference type="ChEBI" id="CHEBI:15377"/>
        <dbReference type="ChEBI" id="CHEBI:15378"/>
        <dbReference type="ChEBI" id="CHEBI:30616"/>
        <dbReference type="ChEBI" id="CHEBI:43474"/>
        <dbReference type="ChEBI" id="CHEBI:456216"/>
        <dbReference type="EC" id="5.6.2.4"/>
    </reaction>
</comment>
<keyword evidence="12" id="KW-0234">DNA repair</keyword>
<proteinExistence type="predicted"/>
<evidence type="ECO:0000256" key="18">
    <source>
        <dbReference type="PROSITE-ProRule" id="PRU00560"/>
    </source>
</evidence>
<dbReference type="InterPro" id="IPR000212">
    <property type="entry name" value="DNA_helicase_UvrD/REP"/>
</dbReference>
<dbReference type="Proteomes" id="UP000247922">
    <property type="component" value="Unassembled WGS sequence"/>
</dbReference>
<dbReference type="GO" id="GO:0005829">
    <property type="term" value="C:cytosol"/>
    <property type="evidence" value="ECO:0007669"/>
    <property type="project" value="TreeGrafter"/>
</dbReference>
<name>A0A2V3W5A8_9BACI</name>
<dbReference type="GO" id="GO:0000725">
    <property type="term" value="P:recombinational repair"/>
    <property type="evidence" value="ECO:0007669"/>
    <property type="project" value="TreeGrafter"/>
</dbReference>
<keyword evidence="3 18" id="KW-0547">Nucleotide-binding</keyword>
<keyword evidence="11" id="KW-0804">Transcription</keyword>
<evidence type="ECO:0000256" key="15">
    <source>
        <dbReference type="ARBA" id="ARBA00034617"/>
    </source>
</evidence>
<dbReference type="AlphaFoldDB" id="A0A2V3W5A8"/>
<dbReference type="PANTHER" id="PTHR11070">
    <property type="entry name" value="UVRD / RECB / PCRA DNA HELICASE FAMILY MEMBER"/>
    <property type="match status" value="1"/>
</dbReference>
<evidence type="ECO:0000256" key="13">
    <source>
        <dbReference type="ARBA" id="ARBA00023235"/>
    </source>
</evidence>
<evidence type="ECO:0000256" key="10">
    <source>
        <dbReference type="ARBA" id="ARBA00023125"/>
    </source>
</evidence>
<dbReference type="InterPro" id="IPR029464">
    <property type="entry name" value="HSDR_N"/>
</dbReference>
<evidence type="ECO:0000256" key="4">
    <source>
        <dbReference type="ARBA" id="ARBA00022763"/>
    </source>
</evidence>
<keyword evidence="10" id="KW-0238">DNA-binding</keyword>
<evidence type="ECO:0000256" key="3">
    <source>
        <dbReference type="ARBA" id="ARBA00022741"/>
    </source>
</evidence>
<dbReference type="FunFam" id="2.10.109.10:FF:000001">
    <property type="entry name" value="LexA repressor"/>
    <property type="match status" value="1"/>
</dbReference>
<reference evidence="20 21" key="1">
    <citation type="submission" date="2018-05" db="EMBL/GenBank/DDBJ databases">
        <title>Genomic Encyclopedia of Type Strains, Phase IV (KMG-IV): sequencing the most valuable type-strain genomes for metagenomic binning, comparative biology and taxonomic classification.</title>
        <authorList>
            <person name="Goeker M."/>
        </authorList>
    </citation>
    <scope>NUCLEOTIDE SEQUENCE [LARGE SCALE GENOMIC DNA]</scope>
    <source>
        <strain evidence="20 21">DSM 22440</strain>
    </source>
</reference>
<accession>A0A2V3W5A8</accession>
<dbReference type="InterPro" id="IPR039418">
    <property type="entry name" value="LexA-like"/>
</dbReference>
<dbReference type="CDD" id="cd06529">
    <property type="entry name" value="S24_LexA-like"/>
    <property type="match status" value="1"/>
</dbReference>
<dbReference type="InterPro" id="IPR036286">
    <property type="entry name" value="LexA/Signal_pep-like_sf"/>
</dbReference>
<dbReference type="Gene3D" id="2.10.109.10">
    <property type="entry name" value="Umud Fragment, subunit A"/>
    <property type="match status" value="1"/>
</dbReference>
<dbReference type="SUPFAM" id="SSF52540">
    <property type="entry name" value="P-loop containing nucleoside triphosphate hydrolases"/>
    <property type="match status" value="1"/>
</dbReference>
<dbReference type="Pfam" id="PF13361">
    <property type="entry name" value="UvrD_C"/>
    <property type="match status" value="1"/>
</dbReference>
<dbReference type="GO" id="GO:0003677">
    <property type="term" value="F:DNA binding"/>
    <property type="evidence" value="ECO:0007669"/>
    <property type="project" value="UniProtKB-KW"/>
</dbReference>
<keyword evidence="9" id="KW-0805">Transcription regulation</keyword>
<evidence type="ECO:0000256" key="6">
    <source>
        <dbReference type="ARBA" id="ARBA00022806"/>
    </source>
</evidence>
<evidence type="ECO:0000256" key="7">
    <source>
        <dbReference type="ARBA" id="ARBA00022813"/>
    </source>
</evidence>
<dbReference type="InterPro" id="IPR015927">
    <property type="entry name" value="Peptidase_S24_S26A/B/C"/>
</dbReference>
<evidence type="ECO:0000313" key="21">
    <source>
        <dbReference type="Proteomes" id="UP000247922"/>
    </source>
</evidence>
<dbReference type="InterPro" id="IPR014016">
    <property type="entry name" value="UvrD-like_ATP-bd"/>
</dbReference>
<dbReference type="GO" id="GO:0009432">
    <property type="term" value="P:SOS response"/>
    <property type="evidence" value="ECO:0007669"/>
    <property type="project" value="UniProtKB-KW"/>
</dbReference>
<keyword evidence="7" id="KW-0068">Autocatalytic cleavage</keyword>
<dbReference type="GO" id="GO:0045892">
    <property type="term" value="P:negative regulation of DNA-templated transcription"/>
    <property type="evidence" value="ECO:0007669"/>
    <property type="project" value="InterPro"/>
</dbReference>
<evidence type="ECO:0000256" key="5">
    <source>
        <dbReference type="ARBA" id="ARBA00022801"/>
    </source>
</evidence>
<keyword evidence="4" id="KW-0227">DNA damage</keyword>
<evidence type="ECO:0000256" key="12">
    <source>
        <dbReference type="ARBA" id="ARBA00023204"/>
    </source>
</evidence>
<evidence type="ECO:0000256" key="16">
    <source>
        <dbReference type="ARBA" id="ARBA00034808"/>
    </source>
</evidence>
<evidence type="ECO:0000256" key="2">
    <source>
        <dbReference type="ARBA" id="ARBA00022705"/>
    </source>
</evidence>
<dbReference type="InterPro" id="IPR014017">
    <property type="entry name" value="DNA_helicase_UvrD-like_C"/>
</dbReference>